<name>A0A0F9QRF8_9ZZZZ</name>
<protein>
    <recommendedName>
        <fullName evidence="2">CHAT domain-containing protein</fullName>
    </recommendedName>
</protein>
<sequence length="151" mass="17089">MKEKIQILLIGANYSQSKIIRITEEIQRLRDGFNAAKYRDSISFIDLPAVKRSDLSKNISYYKPEIVLFSGHGEDGEGPLFTDDTASFIPEKQIDTINTLKNYSDFIKIIIFNICESKSIAIEVSKFIDCVIGTTICVNDNSAIDFSQLFF</sequence>
<evidence type="ECO:0000313" key="1">
    <source>
        <dbReference type="EMBL" id="KKN07778.1"/>
    </source>
</evidence>
<proteinExistence type="predicted"/>
<organism evidence="1">
    <name type="scientific">marine sediment metagenome</name>
    <dbReference type="NCBI Taxonomy" id="412755"/>
    <lineage>
        <taxon>unclassified sequences</taxon>
        <taxon>metagenomes</taxon>
        <taxon>ecological metagenomes</taxon>
    </lineage>
</organism>
<dbReference type="EMBL" id="LAZR01004528">
    <property type="protein sequence ID" value="KKN07778.1"/>
    <property type="molecule type" value="Genomic_DNA"/>
</dbReference>
<accession>A0A0F9QRF8</accession>
<gene>
    <name evidence="1" type="ORF">LCGC14_1063430</name>
</gene>
<reference evidence="1" key="1">
    <citation type="journal article" date="2015" name="Nature">
        <title>Complex archaea that bridge the gap between prokaryotes and eukaryotes.</title>
        <authorList>
            <person name="Spang A."/>
            <person name="Saw J.H."/>
            <person name="Jorgensen S.L."/>
            <person name="Zaremba-Niedzwiedzka K."/>
            <person name="Martijn J."/>
            <person name="Lind A.E."/>
            <person name="van Eijk R."/>
            <person name="Schleper C."/>
            <person name="Guy L."/>
            <person name="Ettema T.J."/>
        </authorList>
    </citation>
    <scope>NUCLEOTIDE SEQUENCE</scope>
</reference>
<feature type="non-terminal residue" evidence="1">
    <location>
        <position position="151"/>
    </location>
</feature>
<evidence type="ECO:0008006" key="2">
    <source>
        <dbReference type="Google" id="ProtNLM"/>
    </source>
</evidence>
<comment type="caution">
    <text evidence="1">The sequence shown here is derived from an EMBL/GenBank/DDBJ whole genome shotgun (WGS) entry which is preliminary data.</text>
</comment>
<dbReference type="AlphaFoldDB" id="A0A0F9QRF8"/>